<evidence type="ECO:0000256" key="5">
    <source>
        <dbReference type="SAM" id="SignalP"/>
    </source>
</evidence>
<evidence type="ECO:0000313" key="6">
    <source>
        <dbReference type="EMBL" id="SMG28740.1"/>
    </source>
</evidence>
<accession>A0A1X7JKN4</accession>
<sequence length="242" mass="24368">MPRRLIPALALTAVLAGGCVAGTGDSAPLRIHGAASTRVLNEDLAAAWDRGLEFHNAGSSTLVQQLADGAPGDILLTADQATMDRAVAAGVATDPVVVARNTLVMVVPAGNPGQVSINVLADAALVLCDEQVPCGATARRIIDDAGLGVSPVSLEHSVTDVLGKVVSGEADAGWVYATDARAAADAVEIINIPTADAHPSAVVAAVSTSAGDPEGARAFVDKLASPEMAPVFARHGFATLSR</sequence>
<dbReference type="PANTHER" id="PTHR30632">
    <property type="entry name" value="MOLYBDATE-BINDING PERIPLASMIC PROTEIN"/>
    <property type="match status" value="1"/>
</dbReference>
<reference evidence="7" key="1">
    <citation type="submission" date="2017-04" db="EMBL/GenBank/DDBJ databases">
        <authorList>
            <person name="Varghese N."/>
            <person name="Submissions S."/>
        </authorList>
    </citation>
    <scope>NUCLEOTIDE SEQUENCE [LARGE SCALE GENOMIC DNA]</scope>
    <source>
        <strain evidence="7">VDS</strain>
    </source>
</reference>
<dbReference type="PIRSF" id="PIRSF004846">
    <property type="entry name" value="ModA"/>
    <property type="match status" value="1"/>
</dbReference>
<dbReference type="PROSITE" id="PS51257">
    <property type="entry name" value="PROKAR_LIPOPROTEIN"/>
    <property type="match status" value="1"/>
</dbReference>
<dbReference type="InterPro" id="IPR005950">
    <property type="entry name" value="ModA"/>
</dbReference>
<dbReference type="STRING" id="1610489.SAMN06295981_1722"/>
<evidence type="ECO:0000256" key="2">
    <source>
        <dbReference type="ARBA" id="ARBA00022723"/>
    </source>
</evidence>
<feature type="chain" id="PRO_5038398203" evidence="5">
    <location>
        <begin position="22"/>
        <end position="242"/>
    </location>
</feature>
<dbReference type="OrthoDB" id="9785015at2"/>
<dbReference type="SUPFAM" id="SSF53850">
    <property type="entry name" value="Periplasmic binding protein-like II"/>
    <property type="match status" value="1"/>
</dbReference>
<feature type="binding site" evidence="4">
    <location>
        <position position="158"/>
    </location>
    <ligand>
        <name>molybdate</name>
        <dbReference type="ChEBI" id="CHEBI:36264"/>
    </ligand>
</feature>
<keyword evidence="2 4" id="KW-0479">Metal-binding</keyword>
<dbReference type="GO" id="GO:0015689">
    <property type="term" value="P:molybdate ion transport"/>
    <property type="evidence" value="ECO:0007669"/>
    <property type="project" value="InterPro"/>
</dbReference>
<proteinExistence type="inferred from homology"/>
<name>A0A1X7JKN4_9CORY</name>
<dbReference type="Proteomes" id="UP000193309">
    <property type="component" value="Unassembled WGS sequence"/>
</dbReference>
<evidence type="ECO:0000256" key="4">
    <source>
        <dbReference type="PIRSR" id="PIRSR004846-1"/>
    </source>
</evidence>
<keyword evidence="4" id="KW-0500">Molybdenum</keyword>
<comment type="similarity">
    <text evidence="1">Belongs to the bacterial solute-binding protein ModA family.</text>
</comment>
<organism evidence="6 7">
    <name type="scientific">Corynebacterium pollutisoli</name>
    <dbReference type="NCBI Taxonomy" id="1610489"/>
    <lineage>
        <taxon>Bacteria</taxon>
        <taxon>Bacillati</taxon>
        <taxon>Actinomycetota</taxon>
        <taxon>Actinomycetes</taxon>
        <taxon>Mycobacteriales</taxon>
        <taxon>Corynebacteriaceae</taxon>
        <taxon>Corynebacterium</taxon>
    </lineage>
</organism>
<evidence type="ECO:0000256" key="1">
    <source>
        <dbReference type="ARBA" id="ARBA00009175"/>
    </source>
</evidence>
<dbReference type="AlphaFoldDB" id="A0A1X7JKN4"/>
<dbReference type="EMBL" id="FXAR01000005">
    <property type="protein sequence ID" value="SMG28740.1"/>
    <property type="molecule type" value="Genomic_DNA"/>
</dbReference>
<evidence type="ECO:0000256" key="3">
    <source>
        <dbReference type="ARBA" id="ARBA00022729"/>
    </source>
</evidence>
<evidence type="ECO:0000313" key="7">
    <source>
        <dbReference type="Proteomes" id="UP000193309"/>
    </source>
</evidence>
<dbReference type="PANTHER" id="PTHR30632:SF0">
    <property type="entry name" value="SULFATE-BINDING PROTEIN"/>
    <property type="match status" value="1"/>
</dbReference>
<dbReference type="NCBIfam" id="TIGR01256">
    <property type="entry name" value="modA"/>
    <property type="match status" value="1"/>
</dbReference>
<protein>
    <submittedName>
        <fullName evidence="6">Molybdate transport system substrate-binding protein</fullName>
    </submittedName>
</protein>
<feature type="binding site" evidence="4">
    <location>
        <position position="59"/>
    </location>
    <ligand>
        <name>molybdate</name>
        <dbReference type="ChEBI" id="CHEBI:36264"/>
    </ligand>
</feature>
<feature type="binding site" evidence="4">
    <location>
        <position position="176"/>
    </location>
    <ligand>
        <name>molybdate</name>
        <dbReference type="ChEBI" id="CHEBI:36264"/>
    </ligand>
</feature>
<gene>
    <name evidence="6" type="ORF">SAMN06295981_1722</name>
</gene>
<dbReference type="Gene3D" id="3.40.190.10">
    <property type="entry name" value="Periplasmic binding protein-like II"/>
    <property type="match status" value="2"/>
</dbReference>
<keyword evidence="7" id="KW-1185">Reference proteome</keyword>
<keyword evidence="3 5" id="KW-0732">Signal</keyword>
<dbReference type="RefSeq" id="WP_085549829.1">
    <property type="nucleotide sequence ID" value="NZ_FXAR01000005.1"/>
</dbReference>
<feature type="signal peptide" evidence="5">
    <location>
        <begin position="1"/>
        <end position="21"/>
    </location>
</feature>
<dbReference type="InterPro" id="IPR050682">
    <property type="entry name" value="ModA/WtpA"/>
</dbReference>
<dbReference type="GO" id="GO:0046872">
    <property type="term" value="F:metal ion binding"/>
    <property type="evidence" value="ECO:0007669"/>
    <property type="project" value="UniProtKB-KW"/>
</dbReference>
<dbReference type="Pfam" id="PF13531">
    <property type="entry name" value="SBP_bac_11"/>
    <property type="match status" value="1"/>
</dbReference>
<dbReference type="GO" id="GO:0030973">
    <property type="term" value="F:molybdate ion binding"/>
    <property type="evidence" value="ECO:0007669"/>
    <property type="project" value="TreeGrafter"/>
</dbReference>